<dbReference type="Gene3D" id="1.10.150.390">
    <property type="match status" value="1"/>
</dbReference>
<dbReference type="GO" id="GO:0000428">
    <property type="term" value="C:DNA-directed RNA polymerase complex"/>
    <property type="evidence" value="ECO:0007669"/>
    <property type="project" value="UniProtKB-KW"/>
</dbReference>
<keyword evidence="5" id="KW-0862">Zinc</keyword>
<sequence>LGIEAVRRALLNELRAVISFDGSYVNYRHLAILCDTMTYPGHLISITRHGINRNDTGPMMRCSFEQTVDILLDDAAYAETDHLRGVSENIMLGQLAPIGTGQCELYLNDEMIKNTINLMLPSYMDGLEYSGMTPSHFSISTIPYLDGLMSPTHLSSPNPESSPINNAVFLPFGRAFSQNALCYSPSDYSRSSPAYSSLSTTCTPTSPESSPLSPSYSPI</sequence>
<evidence type="ECO:0000256" key="6">
    <source>
        <dbReference type="ARBA" id="ARBA00023163"/>
    </source>
</evidence>
<gene>
    <name evidence="9" type="primary">RPB1_7</name>
    <name evidence="9" type="ORF">PIB30_108741</name>
</gene>
<proteinExistence type="predicted"/>
<keyword evidence="6" id="KW-0804">Transcription</keyword>
<keyword evidence="2 9" id="KW-0240">DNA-directed RNA polymerase</keyword>
<feature type="domain" description="RNA polymerase Rpb1" evidence="8">
    <location>
        <begin position="1"/>
        <end position="57"/>
    </location>
</feature>
<dbReference type="InterPro" id="IPR007081">
    <property type="entry name" value="RNA_pol_Rpb1_5"/>
</dbReference>
<evidence type="ECO:0000313" key="10">
    <source>
        <dbReference type="Proteomes" id="UP001341840"/>
    </source>
</evidence>
<dbReference type="EC" id="2.7.7.6" evidence="1"/>
<feature type="region of interest" description="Disordered" evidence="7">
    <location>
        <begin position="189"/>
        <end position="219"/>
    </location>
</feature>
<dbReference type="EMBL" id="JASCZI010005198">
    <property type="protein sequence ID" value="MED6117306.1"/>
    <property type="molecule type" value="Genomic_DNA"/>
</dbReference>
<dbReference type="SUPFAM" id="SSF64484">
    <property type="entry name" value="beta and beta-prime subunits of DNA dependent RNA-polymerase"/>
    <property type="match status" value="1"/>
</dbReference>
<dbReference type="Pfam" id="PF04998">
    <property type="entry name" value="RNA_pol_Rpb1_5"/>
    <property type="match status" value="1"/>
</dbReference>
<dbReference type="Proteomes" id="UP001341840">
    <property type="component" value="Unassembled WGS sequence"/>
</dbReference>
<evidence type="ECO:0000259" key="8">
    <source>
        <dbReference type="Pfam" id="PF04998"/>
    </source>
</evidence>
<evidence type="ECO:0000256" key="4">
    <source>
        <dbReference type="ARBA" id="ARBA00022695"/>
    </source>
</evidence>
<keyword evidence="10" id="KW-1185">Reference proteome</keyword>
<organism evidence="9 10">
    <name type="scientific">Stylosanthes scabra</name>
    <dbReference type="NCBI Taxonomy" id="79078"/>
    <lineage>
        <taxon>Eukaryota</taxon>
        <taxon>Viridiplantae</taxon>
        <taxon>Streptophyta</taxon>
        <taxon>Embryophyta</taxon>
        <taxon>Tracheophyta</taxon>
        <taxon>Spermatophyta</taxon>
        <taxon>Magnoliopsida</taxon>
        <taxon>eudicotyledons</taxon>
        <taxon>Gunneridae</taxon>
        <taxon>Pentapetalae</taxon>
        <taxon>rosids</taxon>
        <taxon>fabids</taxon>
        <taxon>Fabales</taxon>
        <taxon>Fabaceae</taxon>
        <taxon>Papilionoideae</taxon>
        <taxon>50 kb inversion clade</taxon>
        <taxon>dalbergioids sensu lato</taxon>
        <taxon>Dalbergieae</taxon>
        <taxon>Pterocarpus clade</taxon>
        <taxon>Stylosanthes</taxon>
    </lineage>
</organism>
<evidence type="ECO:0000256" key="5">
    <source>
        <dbReference type="ARBA" id="ARBA00022833"/>
    </source>
</evidence>
<evidence type="ECO:0000256" key="3">
    <source>
        <dbReference type="ARBA" id="ARBA00022679"/>
    </source>
</evidence>
<keyword evidence="3 9" id="KW-0808">Transferase</keyword>
<dbReference type="InterPro" id="IPR045867">
    <property type="entry name" value="DNA-dir_RpoC_beta_prime"/>
</dbReference>
<name>A0ABU6R0M8_9FABA</name>
<comment type="caution">
    <text evidence="9">The sequence shown here is derived from an EMBL/GenBank/DDBJ whole genome shotgun (WGS) entry which is preliminary data.</text>
</comment>
<evidence type="ECO:0000256" key="1">
    <source>
        <dbReference type="ARBA" id="ARBA00012418"/>
    </source>
</evidence>
<evidence type="ECO:0000313" key="9">
    <source>
        <dbReference type="EMBL" id="MED6117306.1"/>
    </source>
</evidence>
<dbReference type="PANTHER" id="PTHR19376">
    <property type="entry name" value="DNA-DIRECTED RNA POLYMERASE"/>
    <property type="match status" value="1"/>
</dbReference>
<evidence type="ECO:0000256" key="7">
    <source>
        <dbReference type="SAM" id="MobiDB-lite"/>
    </source>
</evidence>
<dbReference type="PANTHER" id="PTHR19376:SF37">
    <property type="entry name" value="DNA-DIRECTED RNA POLYMERASE II SUBUNIT RPB1"/>
    <property type="match status" value="1"/>
</dbReference>
<reference evidence="9 10" key="1">
    <citation type="journal article" date="2023" name="Plants (Basel)">
        <title>Bridging the Gap: Combining Genomics and Transcriptomics Approaches to Understand Stylosanthes scabra, an Orphan Legume from the Brazilian Caatinga.</title>
        <authorList>
            <person name="Ferreira-Neto J.R.C."/>
            <person name="da Silva M.D."/>
            <person name="Binneck E."/>
            <person name="de Melo N.F."/>
            <person name="da Silva R.H."/>
            <person name="de Melo A.L.T.M."/>
            <person name="Pandolfi V."/>
            <person name="Bustamante F.O."/>
            <person name="Brasileiro-Vidal A.C."/>
            <person name="Benko-Iseppon A.M."/>
        </authorList>
    </citation>
    <scope>NUCLEOTIDE SEQUENCE [LARGE SCALE GENOMIC DNA]</scope>
    <source>
        <tissue evidence="9">Leaves</tissue>
    </source>
</reference>
<evidence type="ECO:0000256" key="2">
    <source>
        <dbReference type="ARBA" id="ARBA00022478"/>
    </source>
</evidence>
<accession>A0ABU6R0M8</accession>
<feature type="non-terminal residue" evidence="9">
    <location>
        <position position="1"/>
    </location>
</feature>
<keyword evidence="4 9" id="KW-0548">Nucleotidyltransferase</keyword>
<dbReference type="GO" id="GO:0003899">
    <property type="term" value="F:DNA-directed RNA polymerase activity"/>
    <property type="evidence" value="ECO:0007669"/>
    <property type="project" value="UniProtKB-EC"/>
</dbReference>
<protein>
    <recommendedName>
        <fullName evidence="1">DNA-directed RNA polymerase</fullName>
        <ecNumber evidence="1">2.7.7.6</ecNumber>
    </recommendedName>
</protein>